<dbReference type="Proteomes" id="UP000197528">
    <property type="component" value="Unassembled WGS sequence"/>
</dbReference>
<dbReference type="Gene3D" id="1.20.140.90">
    <property type="entry name" value="Malonyl-CoA decarboxylase, oligemerization domain"/>
    <property type="match status" value="1"/>
</dbReference>
<gene>
    <name evidence="3" type="ORF">CBI31_02265</name>
</gene>
<dbReference type="PANTHER" id="PTHR28641:SF1">
    <property type="entry name" value="MALONYL-COA DECARBOXYLASE, MITOCHONDRIAL"/>
    <property type="match status" value="1"/>
</dbReference>
<organism evidence="3 4">
    <name type="scientific">Polynucleobacter campilacus</name>
    <dbReference type="NCBI Taxonomy" id="1743163"/>
    <lineage>
        <taxon>Bacteria</taxon>
        <taxon>Pseudomonadati</taxon>
        <taxon>Pseudomonadota</taxon>
        <taxon>Betaproteobacteria</taxon>
        <taxon>Burkholderiales</taxon>
        <taxon>Burkholderiaceae</taxon>
        <taxon>Polynucleobacter</taxon>
    </lineage>
</organism>
<proteinExistence type="predicted"/>
<dbReference type="Gene3D" id="3.40.630.150">
    <property type="entry name" value="Malonyl-CoA decarboxylase, catalytic domain"/>
    <property type="match status" value="1"/>
</dbReference>
<feature type="domain" description="Malonyl-CoA decarboxylase C-terminal" evidence="1">
    <location>
        <begin position="146"/>
        <end position="406"/>
    </location>
</feature>
<evidence type="ECO:0000313" key="3">
    <source>
        <dbReference type="EMBL" id="OWS71082.1"/>
    </source>
</evidence>
<dbReference type="GO" id="GO:0050080">
    <property type="term" value="F:malonyl-CoA decarboxylase activity"/>
    <property type="evidence" value="ECO:0007669"/>
    <property type="project" value="InterPro"/>
</dbReference>
<feature type="domain" description="Malonyl-CoA decarboxylase N-terminal" evidence="2">
    <location>
        <begin position="61"/>
        <end position="143"/>
    </location>
</feature>
<dbReference type="InterPro" id="IPR042303">
    <property type="entry name" value="Malonyl_CoA_deC_C_sf"/>
</dbReference>
<dbReference type="OrthoDB" id="5292736at2"/>
<dbReference type="PANTHER" id="PTHR28641">
    <property type="match status" value="1"/>
</dbReference>
<evidence type="ECO:0000259" key="1">
    <source>
        <dbReference type="Pfam" id="PF05292"/>
    </source>
</evidence>
<dbReference type="AlphaFoldDB" id="A0A254Q6E7"/>
<name>A0A254Q6E7_9BURK</name>
<dbReference type="GO" id="GO:0006633">
    <property type="term" value="P:fatty acid biosynthetic process"/>
    <property type="evidence" value="ECO:0007669"/>
    <property type="project" value="InterPro"/>
</dbReference>
<evidence type="ECO:0000313" key="4">
    <source>
        <dbReference type="Proteomes" id="UP000197528"/>
    </source>
</evidence>
<dbReference type="InterPro" id="IPR007956">
    <property type="entry name" value="Malonyl_CoA_deC_C"/>
</dbReference>
<dbReference type="InterPro" id="IPR035372">
    <property type="entry name" value="MCD_N"/>
</dbReference>
<evidence type="ECO:0000259" key="2">
    <source>
        <dbReference type="Pfam" id="PF17408"/>
    </source>
</evidence>
<keyword evidence="4" id="KW-1185">Reference proteome</keyword>
<accession>A0A254Q6E7</accession>
<dbReference type="InterPro" id="IPR038917">
    <property type="entry name" value="Malonyl_CoA_deC"/>
</dbReference>
<sequence>MLEKLAKARYFSRVTGAVTRLISERGESNAVSMADDVINNYYKLTKDQHAKFFTFLFQKLNPDPVAVMSAAQNFSAEGNARNYIKLQRVVEPPRQELFRRLNRATNGTAALVGMRRDLLLVLDKQPELTAVDFDLRHLLSSWFNPGFLKMHRVDWKSPAEILEKLIQHEAVHAIDGWDDLRRRLQPDRRCFAFFHPQLPNEPLIFVEVALLSEIPAVITPLVDKKAETVHQTSNYKVAAFYSISNCEPGLRGVSMGNFLIKRVAEQLHEEFPSLKTFVTLSPIPGFIDWVASGADIGGDNFSVQLKPAIRSAREQSLETLGLAKRSWTERLSAGWHPDDASEKEKSALLCLASIYLGLGSAGRNGNPVAKFHLGNGAKLHQINWAADLSRKGLRESGALMVNYLYDLSSVEENHERFTHGEIDYSRAVGRLMVP</sequence>
<comment type="caution">
    <text evidence="3">The sequence shown here is derived from an EMBL/GenBank/DDBJ whole genome shotgun (WGS) entry which is preliminary data.</text>
</comment>
<protein>
    <submittedName>
        <fullName evidence="3">Decarboxylase</fullName>
    </submittedName>
</protein>
<dbReference type="Pfam" id="PF17408">
    <property type="entry name" value="MCD_N"/>
    <property type="match status" value="1"/>
</dbReference>
<dbReference type="InterPro" id="IPR038351">
    <property type="entry name" value="MCD_N_sf"/>
</dbReference>
<dbReference type="Pfam" id="PF05292">
    <property type="entry name" value="MCD"/>
    <property type="match status" value="1"/>
</dbReference>
<dbReference type="EMBL" id="NGUP01000001">
    <property type="protein sequence ID" value="OWS71082.1"/>
    <property type="molecule type" value="Genomic_DNA"/>
</dbReference>
<reference evidence="3 4" key="1">
    <citation type="submission" date="2017-05" db="EMBL/GenBank/DDBJ databases">
        <title>Genome of Polynucleobacter sp. MWH-Feld-100.</title>
        <authorList>
            <person name="Hahn M.W."/>
        </authorList>
    </citation>
    <scope>NUCLEOTIDE SEQUENCE [LARGE SCALE GENOMIC DNA]</scope>
    <source>
        <strain evidence="3 4">MWH-Feld-100</strain>
    </source>
</reference>